<dbReference type="PRINTS" id="PR00035">
    <property type="entry name" value="HTHGNTR"/>
</dbReference>
<evidence type="ECO:0000313" key="6">
    <source>
        <dbReference type="Proteomes" id="UP000673447"/>
    </source>
</evidence>
<dbReference type="SUPFAM" id="SSF46785">
    <property type="entry name" value="Winged helix' DNA-binding domain"/>
    <property type="match status" value="1"/>
</dbReference>
<dbReference type="InterPro" id="IPR000524">
    <property type="entry name" value="Tscrpt_reg_HTH_GntR"/>
</dbReference>
<evidence type="ECO:0000256" key="1">
    <source>
        <dbReference type="ARBA" id="ARBA00023015"/>
    </source>
</evidence>
<dbReference type="Pfam" id="PF00392">
    <property type="entry name" value="GntR"/>
    <property type="match status" value="1"/>
</dbReference>
<dbReference type="Pfam" id="PF07729">
    <property type="entry name" value="FCD"/>
    <property type="match status" value="1"/>
</dbReference>
<accession>A0A941ASB8</accession>
<dbReference type="Proteomes" id="UP000673447">
    <property type="component" value="Unassembled WGS sequence"/>
</dbReference>
<keyword evidence="1" id="KW-0805">Transcription regulation</keyword>
<dbReference type="SMART" id="SM00895">
    <property type="entry name" value="FCD"/>
    <property type="match status" value="1"/>
</dbReference>
<dbReference type="GO" id="GO:0003700">
    <property type="term" value="F:DNA-binding transcription factor activity"/>
    <property type="evidence" value="ECO:0007669"/>
    <property type="project" value="InterPro"/>
</dbReference>
<reference evidence="5" key="1">
    <citation type="journal article" date="2016" name="Int. J. Syst. Evol. Microbiol.">
        <title>Pseudoxanthomonas helianthi sp. nov., isolated from roots of Jerusalem artichoke (Helianthus tuberosus).</title>
        <authorList>
            <person name="Kittiwongwattana C."/>
            <person name="Thawai C."/>
        </authorList>
    </citation>
    <scope>NUCLEOTIDE SEQUENCE</scope>
    <source>
        <strain evidence="5">110414</strain>
    </source>
</reference>
<evidence type="ECO:0000313" key="5">
    <source>
        <dbReference type="EMBL" id="MBP3983534.1"/>
    </source>
</evidence>
<dbReference type="EMBL" id="JAGKTC010000001">
    <property type="protein sequence ID" value="MBP3983534.1"/>
    <property type="molecule type" value="Genomic_DNA"/>
</dbReference>
<dbReference type="Gene3D" id="1.10.10.10">
    <property type="entry name" value="Winged helix-like DNA-binding domain superfamily/Winged helix DNA-binding domain"/>
    <property type="match status" value="1"/>
</dbReference>
<protein>
    <submittedName>
        <fullName evidence="5">FadR family transcriptional regulator</fullName>
    </submittedName>
</protein>
<evidence type="ECO:0000259" key="4">
    <source>
        <dbReference type="PROSITE" id="PS50949"/>
    </source>
</evidence>
<dbReference type="InterPro" id="IPR008920">
    <property type="entry name" value="TF_FadR/GntR_C"/>
</dbReference>
<gene>
    <name evidence="5" type="ORF">J5837_03770</name>
</gene>
<dbReference type="InterPro" id="IPR036388">
    <property type="entry name" value="WH-like_DNA-bd_sf"/>
</dbReference>
<proteinExistence type="predicted"/>
<dbReference type="GO" id="GO:0003677">
    <property type="term" value="F:DNA binding"/>
    <property type="evidence" value="ECO:0007669"/>
    <property type="project" value="UniProtKB-KW"/>
</dbReference>
<keyword evidence="3" id="KW-0804">Transcription</keyword>
<comment type="caution">
    <text evidence="5">The sequence shown here is derived from an EMBL/GenBank/DDBJ whole genome shotgun (WGS) entry which is preliminary data.</text>
</comment>
<dbReference type="InterPro" id="IPR036390">
    <property type="entry name" value="WH_DNA-bd_sf"/>
</dbReference>
<organism evidence="5 6">
    <name type="scientific">Pseudoxanthomonas helianthi</name>
    <dbReference type="NCBI Taxonomy" id="1453541"/>
    <lineage>
        <taxon>Bacteria</taxon>
        <taxon>Pseudomonadati</taxon>
        <taxon>Pseudomonadota</taxon>
        <taxon>Gammaproteobacteria</taxon>
        <taxon>Lysobacterales</taxon>
        <taxon>Lysobacteraceae</taxon>
        <taxon>Pseudoxanthomonas</taxon>
    </lineage>
</organism>
<dbReference type="PANTHER" id="PTHR43537:SF5">
    <property type="entry name" value="UXU OPERON TRANSCRIPTIONAL REGULATOR"/>
    <property type="match status" value="1"/>
</dbReference>
<dbReference type="PANTHER" id="PTHR43537">
    <property type="entry name" value="TRANSCRIPTIONAL REGULATOR, GNTR FAMILY"/>
    <property type="match status" value="1"/>
</dbReference>
<dbReference type="InterPro" id="IPR011711">
    <property type="entry name" value="GntR_C"/>
</dbReference>
<keyword evidence="2" id="KW-0238">DNA-binding</keyword>
<dbReference type="SMART" id="SM00345">
    <property type="entry name" value="HTH_GNTR"/>
    <property type="match status" value="1"/>
</dbReference>
<evidence type="ECO:0000256" key="3">
    <source>
        <dbReference type="ARBA" id="ARBA00023163"/>
    </source>
</evidence>
<dbReference type="PROSITE" id="PS50949">
    <property type="entry name" value="HTH_GNTR"/>
    <property type="match status" value="1"/>
</dbReference>
<feature type="domain" description="HTH gntR-type" evidence="4">
    <location>
        <begin position="9"/>
        <end position="77"/>
    </location>
</feature>
<keyword evidence="6" id="KW-1185">Reference proteome</keyword>
<dbReference type="CDD" id="cd07377">
    <property type="entry name" value="WHTH_GntR"/>
    <property type="match status" value="1"/>
</dbReference>
<dbReference type="RefSeq" id="WP_210535374.1">
    <property type="nucleotide sequence ID" value="NZ_JAGKTC010000001.1"/>
</dbReference>
<reference evidence="5" key="2">
    <citation type="submission" date="2021-03" db="EMBL/GenBank/DDBJ databases">
        <authorList>
            <person name="Cao W."/>
        </authorList>
    </citation>
    <scope>NUCLEOTIDE SEQUENCE</scope>
    <source>
        <strain evidence="5">110414</strain>
    </source>
</reference>
<dbReference type="AlphaFoldDB" id="A0A941ASB8"/>
<evidence type="ECO:0000256" key="2">
    <source>
        <dbReference type="ARBA" id="ARBA00023125"/>
    </source>
</evidence>
<name>A0A941ASB8_9GAMM</name>
<dbReference type="Gene3D" id="1.20.120.530">
    <property type="entry name" value="GntR ligand-binding domain-like"/>
    <property type="match status" value="1"/>
</dbReference>
<sequence>MPVQSIRSRRLYQQIADQLRGMIESGEFPPGSYLPAERELSQQFGVSRTSLREALIALEVIGLVRVKVGDGVQVIDAAPGAAKAGVLSQAARSAPWELDPELSVEPDFDAEVPPFSLLQARRLVEPEAAALAAENASDEELAGIREAYEQNKADNEAGSTTHPGDRLLHVRIADASGNPAYALLIRHLLGHKYGAMFQRMQELYTPRDMPHRSEDEHRAIVDAICAREPAAARKAMRTHLDSVIRIFSREQRG</sequence>
<dbReference type="SUPFAM" id="SSF48008">
    <property type="entry name" value="GntR ligand-binding domain-like"/>
    <property type="match status" value="1"/>
</dbReference>